<name>A0AAE0UM16_9TELE</name>
<evidence type="ECO:0000256" key="4">
    <source>
        <dbReference type="ARBA" id="ARBA00023006"/>
    </source>
</evidence>
<evidence type="ECO:0000313" key="13">
    <source>
        <dbReference type="Proteomes" id="UP001274896"/>
    </source>
</evidence>
<proteinExistence type="predicted"/>
<evidence type="ECO:0000256" key="2">
    <source>
        <dbReference type="ARBA" id="ARBA00004514"/>
    </source>
</evidence>
<evidence type="ECO:0000256" key="10">
    <source>
        <dbReference type="ARBA" id="ARBA00034306"/>
    </source>
</evidence>
<evidence type="ECO:0000256" key="7">
    <source>
        <dbReference type="ARBA" id="ARBA00023163"/>
    </source>
</evidence>
<dbReference type="InterPro" id="IPR029431">
    <property type="entry name" value="TP53INP"/>
</dbReference>
<protein>
    <submittedName>
        <fullName evidence="12">Uncharacterized protein</fullName>
    </submittedName>
</protein>
<evidence type="ECO:0000256" key="5">
    <source>
        <dbReference type="ARBA" id="ARBA00023015"/>
    </source>
</evidence>
<keyword evidence="8" id="KW-0539">Nucleus</keyword>
<dbReference type="EMBL" id="JAUCMX010000026">
    <property type="protein sequence ID" value="KAK3510228.1"/>
    <property type="molecule type" value="Genomic_DNA"/>
</dbReference>
<keyword evidence="7" id="KW-0804">Transcription</keyword>
<evidence type="ECO:0000313" key="12">
    <source>
        <dbReference type="EMBL" id="KAK3510228.1"/>
    </source>
</evidence>
<reference evidence="12" key="1">
    <citation type="submission" date="2023-06" db="EMBL/GenBank/DDBJ databases">
        <title>Male Hemibagrus guttatus genome.</title>
        <authorList>
            <person name="Bian C."/>
        </authorList>
    </citation>
    <scope>NUCLEOTIDE SEQUENCE</scope>
    <source>
        <strain evidence="12">Male_cb2023</strain>
        <tissue evidence="12">Muscle</tissue>
    </source>
</reference>
<organism evidence="12 13">
    <name type="scientific">Hemibagrus guttatus</name>
    <dbReference type="NCBI Taxonomy" id="175788"/>
    <lineage>
        <taxon>Eukaryota</taxon>
        <taxon>Metazoa</taxon>
        <taxon>Chordata</taxon>
        <taxon>Craniata</taxon>
        <taxon>Vertebrata</taxon>
        <taxon>Euteleostomi</taxon>
        <taxon>Actinopterygii</taxon>
        <taxon>Neopterygii</taxon>
        <taxon>Teleostei</taxon>
        <taxon>Ostariophysi</taxon>
        <taxon>Siluriformes</taxon>
        <taxon>Bagridae</taxon>
        <taxon>Hemibagrus</taxon>
    </lineage>
</organism>
<feature type="non-terminal residue" evidence="12">
    <location>
        <position position="1"/>
    </location>
</feature>
<feature type="region of interest" description="Disordered" evidence="11">
    <location>
        <begin position="74"/>
        <end position="94"/>
    </location>
</feature>
<keyword evidence="5" id="KW-0805">Transcription regulation</keyword>
<sequence length="121" mass="13363">MISKVLRQLLPGGGGQEADGVVVENESCVELLECEDGDWIIINMPDHSSLGLLVEDPLENLLIEHPSMSVYQMRRQRTNEEDLSDEDDDSPRVHAVPPAAAAFKMGADDQRAGLQIIFHIL</sequence>
<keyword evidence="3" id="KW-0963">Cytoplasm</keyword>
<evidence type="ECO:0000256" key="11">
    <source>
        <dbReference type="SAM" id="MobiDB-lite"/>
    </source>
</evidence>
<dbReference type="GO" id="GO:0005829">
    <property type="term" value="C:cytosol"/>
    <property type="evidence" value="ECO:0007669"/>
    <property type="project" value="UniProtKB-SubCell"/>
</dbReference>
<keyword evidence="6" id="KW-0010">Activator</keyword>
<dbReference type="PANTHER" id="PTHR31671:SF3">
    <property type="entry name" value="DIABETES AND OBESITY REGULATED, ISOFORM G"/>
    <property type="match status" value="1"/>
</dbReference>
<evidence type="ECO:0000256" key="9">
    <source>
        <dbReference type="ARBA" id="ARBA00023329"/>
    </source>
</evidence>
<comment type="subcellular location">
    <subcellularLocation>
        <location evidence="2">Cytoplasm</location>
        <location evidence="2">Cytosol</location>
    </subcellularLocation>
    <subcellularLocation>
        <location evidence="1">Cytoplasmic vesicle</location>
        <location evidence="1">Autophagosome</location>
    </subcellularLocation>
    <subcellularLocation>
        <location evidence="10">Nucleus</location>
        <location evidence="10">Nuclear body</location>
    </subcellularLocation>
</comment>
<evidence type="ECO:0000256" key="8">
    <source>
        <dbReference type="ARBA" id="ARBA00023242"/>
    </source>
</evidence>
<dbReference type="GO" id="GO:0016604">
    <property type="term" value="C:nuclear body"/>
    <property type="evidence" value="ECO:0007669"/>
    <property type="project" value="UniProtKB-SubCell"/>
</dbReference>
<accession>A0AAE0UM16</accession>
<dbReference type="GO" id="GO:0005776">
    <property type="term" value="C:autophagosome"/>
    <property type="evidence" value="ECO:0007669"/>
    <property type="project" value="UniProtKB-SubCell"/>
</dbReference>
<dbReference type="AlphaFoldDB" id="A0AAE0UM16"/>
<keyword evidence="9" id="KW-0968">Cytoplasmic vesicle</keyword>
<dbReference type="GO" id="GO:0031410">
    <property type="term" value="C:cytoplasmic vesicle"/>
    <property type="evidence" value="ECO:0007669"/>
    <property type="project" value="UniProtKB-KW"/>
</dbReference>
<evidence type="ECO:0000256" key="3">
    <source>
        <dbReference type="ARBA" id="ARBA00022490"/>
    </source>
</evidence>
<dbReference type="GO" id="GO:0045893">
    <property type="term" value="P:positive regulation of DNA-templated transcription"/>
    <property type="evidence" value="ECO:0007669"/>
    <property type="project" value="TreeGrafter"/>
</dbReference>
<dbReference type="PANTHER" id="PTHR31671">
    <property type="entry name" value="DIABETES AND OBESITY REGULATED, ISOFORM G"/>
    <property type="match status" value="1"/>
</dbReference>
<comment type="caution">
    <text evidence="12">The sequence shown here is derived from an EMBL/GenBank/DDBJ whole genome shotgun (WGS) entry which is preliminary data.</text>
</comment>
<keyword evidence="13" id="KW-1185">Reference proteome</keyword>
<dbReference type="GO" id="GO:0000045">
    <property type="term" value="P:autophagosome assembly"/>
    <property type="evidence" value="ECO:0007669"/>
    <property type="project" value="TreeGrafter"/>
</dbReference>
<dbReference type="Pfam" id="PF14839">
    <property type="entry name" value="DOR"/>
    <property type="match status" value="1"/>
</dbReference>
<evidence type="ECO:0000256" key="1">
    <source>
        <dbReference type="ARBA" id="ARBA00004419"/>
    </source>
</evidence>
<gene>
    <name evidence="12" type="ORF">QTP70_030452</name>
</gene>
<keyword evidence="4" id="KW-0072">Autophagy</keyword>
<evidence type="ECO:0000256" key="6">
    <source>
        <dbReference type="ARBA" id="ARBA00023159"/>
    </source>
</evidence>
<dbReference type="Proteomes" id="UP001274896">
    <property type="component" value="Unassembled WGS sequence"/>
</dbReference>